<sequence length="590" mass="63608">MIITVFLKVRGGNLSKVIATAVVSIVCISTASLAQSANNDRDAIAARYLSEAGSLASKAEPSEIAKHQYLLTKIAEYQVKAGDEGGARETLKIARDFMLKTKSDHVGDGPYVSLATANVVAGDAAAAVDIIFSDPMDSNHAHGLFQISREQVLLGNLDQAQQTITAIGELANRREGWQRNADLKWHDEALRLVAGSYAAAEKFTDASVAINSIQDVGIKAEVLGSTALVATRAGKLNLAREFFDQAIAFAIQIGTPTDPLHIMSREFVLNEIAVNAATAGDRKNAFRLVDLQGKNCRHRDDTSHEKGVDAEELKRTSSLPACGDRDLALAFLVQGFSGNDDLSNAEKLASTLPIGYPHDMAQSALSGAQARTNAIEAAIVTAQGISMSVLRDKALLRITEIAAKKEKHILAKKSISHIDNVGERARAMLIDAIQLVSAGKLDEAWILADEVQEMATFQMNYNQRIDAISTAAAIFSLRSLADAETLLGKLNECERNTGFLRSAKILANHGRHDEAISALRLAFNSVPETCSNRGMKLQFVARERVRNGDQTQAAEDIAKLADRLVRAEAFLGLASGLWSEPEMPLMTPGW</sequence>
<name>A0A2S9GS86_9BURK</name>
<proteinExistence type="predicted"/>
<dbReference type="InterPro" id="IPR011990">
    <property type="entry name" value="TPR-like_helical_dom_sf"/>
</dbReference>
<evidence type="ECO:0008006" key="3">
    <source>
        <dbReference type="Google" id="ProtNLM"/>
    </source>
</evidence>
<gene>
    <name evidence="1" type="ORF">S2091_4711</name>
</gene>
<evidence type="ECO:0000313" key="2">
    <source>
        <dbReference type="Proteomes" id="UP000237839"/>
    </source>
</evidence>
<protein>
    <recommendedName>
        <fullName evidence="3">Tetratricopeptide repeat</fullName>
    </recommendedName>
</protein>
<keyword evidence="2" id="KW-1185">Reference proteome</keyword>
<reference evidence="1 2" key="1">
    <citation type="submission" date="2018-02" db="EMBL/GenBank/DDBJ databases">
        <title>Solimicrobium silvestre gen. nov., sp. nov., isolated from alpine forest soil.</title>
        <authorList>
            <person name="Margesin R."/>
            <person name="Albuquerque L."/>
            <person name="Zhang D.-C."/>
            <person name="Froufe H.J.C."/>
            <person name="Severino R."/>
            <person name="Roxo I."/>
            <person name="Egas C."/>
            <person name="Da Costa M.S."/>
        </authorList>
    </citation>
    <scope>NUCLEOTIDE SEQUENCE [LARGE SCALE GENOMIC DNA]</scope>
    <source>
        <strain evidence="1 2">S20-91</strain>
    </source>
</reference>
<dbReference type="Proteomes" id="UP000237839">
    <property type="component" value="Unassembled WGS sequence"/>
</dbReference>
<accession>A0A2S9GS86</accession>
<dbReference type="EMBL" id="PUGF01000049">
    <property type="protein sequence ID" value="PRC90584.1"/>
    <property type="molecule type" value="Genomic_DNA"/>
</dbReference>
<comment type="caution">
    <text evidence="1">The sequence shown here is derived from an EMBL/GenBank/DDBJ whole genome shotgun (WGS) entry which is preliminary data.</text>
</comment>
<organism evidence="1 2">
    <name type="scientific">Solimicrobium silvestre</name>
    <dbReference type="NCBI Taxonomy" id="2099400"/>
    <lineage>
        <taxon>Bacteria</taxon>
        <taxon>Pseudomonadati</taxon>
        <taxon>Pseudomonadota</taxon>
        <taxon>Betaproteobacteria</taxon>
        <taxon>Burkholderiales</taxon>
        <taxon>Oxalobacteraceae</taxon>
        <taxon>Solimicrobium</taxon>
    </lineage>
</organism>
<dbReference type="Gene3D" id="1.25.40.10">
    <property type="entry name" value="Tetratricopeptide repeat domain"/>
    <property type="match status" value="1"/>
</dbReference>
<dbReference type="AlphaFoldDB" id="A0A2S9GS86"/>
<evidence type="ECO:0000313" key="1">
    <source>
        <dbReference type="EMBL" id="PRC90584.1"/>
    </source>
</evidence>